<gene>
    <name evidence="5" type="ORF">BJ997_001038</name>
</gene>
<name>A0A7W8ZV55_9MICO</name>
<dbReference type="RefSeq" id="WP_338080919.1">
    <property type="nucleotide sequence ID" value="NZ_JACHBQ010000001.1"/>
</dbReference>
<dbReference type="Proteomes" id="UP000561726">
    <property type="component" value="Unassembled WGS sequence"/>
</dbReference>
<dbReference type="AlphaFoldDB" id="A0A7W8ZV55"/>
<dbReference type="InterPro" id="IPR002104">
    <property type="entry name" value="Integrase_catalytic"/>
</dbReference>
<dbReference type="EMBL" id="JACHBQ010000001">
    <property type="protein sequence ID" value="MBB5640490.1"/>
    <property type="molecule type" value="Genomic_DNA"/>
</dbReference>
<evidence type="ECO:0000256" key="1">
    <source>
        <dbReference type="ARBA" id="ARBA00008857"/>
    </source>
</evidence>
<dbReference type="Pfam" id="PF00589">
    <property type="entry name" value="Phage_integrase"/>
    <property type="match status" value="1"/>
</dbReference>
<reference evidence="5 6" key="1">
    <citation type="submission" date="2020-08" db="EMBL/GenBank/DDBJ databases">
        <title>Sequencing the genomes of 1000 actinobacteria strains.</title>
        <authorList>
            <person name="Klenk H.-P."/>
        </authorList>
    </citation>
    <scope>NUCLEOTIDE SEQUENCE [LARGE SCALE GENOMIC DNA]</scope>
    <source>
        <strain evidence="5 6">DSM 21065</strain>
    </source>
</reference>
<evidence type="ECO:0000256" key="3">
    <source>
        <dbReference type="ARBA" id="ARBA00023172"/>
    </source>
</evidence>
<dbReference type="GO" id="GO:0006310">
    <property type="term" value="P:DNA recombination"/>
    <property type="evidence" value="ECO:0007669"/>
    <property type="project" value="UniProtKB-KW"/>
</dbReference>
<feature type="domain" description="Tyr recombinase" evidence="4">
    <location>
        <begin position="242"/>
        <end position="426"/>
    </location>
</feature>
<dbReference type="PANTHER" id="PTHR30349">
    <property type="entry name" value="PHAGE INTEGRASE-RELATED"/>
    <property type="match status" value="1"/>
</dbReference>
<comment type="caution">
    <text evidence="5">The sequence shown here is derived from an EMBL/GenBank/DDBJ whole genome shotgun (WGS) entry which is preliminary data.</text>
</comment>
<sequence>MSIGDGSDFLGLVCCLRWRYLHRVQMRSEGRFDMEAMVDGIGLVVVEALRAAGYKESTIGQYQKSIRVLALLAQKEGGLYTPRLGAEFASMTTSPRTGRFSAQRRFDYSRLATLFDSYAATGQVSLAMSSRGGRVIVPQSADFVALWETWSADMERRGLAAATRAAYGRAAGEYLLFLEASGIASFQAADGTTVFRFLESLRGRWAQSAMWTVVTNFRPFLTFVHRQDLLDALKMAQTRRRHQLVPLLGEREEQLVVQACTHNEVSARDAAITLLALVTGLRACDIIALRLKDIDWRSSTLAIVQQKTGNPLTLPLLAVIIGKLANYILNDRPDSDLKNVFLRSLAPHLAFSDHASIYSITQRTFRAAGLPNTKAATRMLRHHAATKLLRAGTPLPTISAILGHSSPDSTNVYLSEDTDQMRACVLPMPAGAGR</sequence>
<dbReference type="GO" id="GO:0003677">
    <property type="term" value="F:DNA binding"/>
    <property type="evidence" value="ECO:0007669"/>
    <property type="project" value="UniProtKB-KW"/>
</dbReference>
<dbReference type="InterPro" id="IPR010998">
    <property type="entry name" value="Integrase_recombinase_N"/>
</dbReference>
<dbReference type="InterPro" id="IPR011010">
    <property type="entry name" value="DNA_brk_join_enz"/>
</dbReference>
<keyword evidence="3" id="KW-0233">DNA recombination</keyword>
<protein>
    <submittedName>
        <fullName evidence="5">Integrase</fullName>
    </submittedName>
</protein>
<evidence type="ECO:0000313" key="5">
    <source>
        <dbReference type="EMBL" id="MBB5640490.1"/>
    </source>
</evidence>
<dbReference type="SUPFAM" id="SSF56349">
    <property type="entry name" value="DNA breaking-rejoining enzymes"/>
    <property type="match status" value="1"/>
</dbReference>
<dbReference type="InterPro" id="IPR050090">
    <property type="entry name" value="Tyrosine_recombinase_XerCD"/>
</dbReference>
<keyword evidence="2" id="KW-0238">DNA-binding</keyword>
<organism evidence="5 6">
    <name type="scientific">Cryobacterium roopkundense</name>
    <dbReference type="NCBI Taxonomy" id="1001240"/>
    <lineage>
        <taxon>Bacteria</taxon>
        <taxon>Bacillati</taxon>
        <taxon>Actinomycetota</taxon>
        <taxon>Actinomycetes</taxon>
        <taxon>Micrococcales</taxon>
        <taxon>Microbacteriaceae</taxon>
        <taxon>Cryobacterium</taxon>
    </lineage>
</organism>
<evidence type="ECO:0000256" key="2">
    <source>
        <dbReference type="ARBA" id="ARBA00023125"/>
    </source>
</evidence>
<comment type="similarity">
    <text evidence="1">Belongs to the 'phage' integrase family.</text>
</comment>
<dbReference type="Gene3D" id="1.10.150.130">
    <property type="match status" value="1"/>
</dbReference>
<dbReference type="Gene3D" id="1.10.443.10">
    <property type="entry name" value="Intergrase catalytic core"/>
    <property type="match status" value="1"/>
</dbReference>
<dbReference type="PANTHER" id="PTHR30349:SF41">
    <property type="entry name" value="INTEGRASE_RECOMBINASE PROTEIN MJ0367-RELATED"/>
    <property type="match status" value="1"/>
</dbReference>
<proteinExistence type="inferred from homology"/>
<evidence type="ECO:0000313" key="6">
    <source>
        <dbReference type="Proteomes" id="UP000561726"/>
    </source>
</evidence>
<accession>A0A7W8ZV55</accession>
<evidence type="ECO:0000259" key="4">
    <source>
        <dbReference type="PROSITE" id="PS51898"/>
    </source>
</evidence>
<dbReference type="InterPro" id="IPR013762">
    <property type="entry name" value="Integrase-like_cat_sf"/>
</dbReference>
<dbReference type="GO" id="GO:0015074">
    <property type="term" value="P:DNA integration"/>
    <property type="evidence" value="ECO:0007669"/>
    <property type="project" value="InterPro"/>
</dbReference>
<dbReference type="PROSITE" id="PS51898">
    <property type="entry name" value="TYR_RECOMBINASE"/>
    <property type="match status" value="1"/>
</dbReference>